<dbReference type="AlphaFoldDB" id="A0AAW8ALM5"/>
<dbReference type="Proteomes" id="UP001244490">
    <property type="component" value="Unassembled WGS sequence"/>
</dbReference>
<feature type="non-terminal residue" evidence="2">
    <location>
        <position position="1"/>
    </location>
</feature>
<dbReference type="EMBL" id="JAUUIA010001618">
    <property type="protein sequence ID" value="MDP0972061.1"/>
    <property type="molecule type" value="Genomic_DNA"/>
</dbReference>
<name>A0AAW8ALM5_KLEPN</name>
<sequence>SHSKLVFMGIPSLYFSLAIPLSFLPILHDTFLLYPISILMRYDGEGFLTIFKVIFGYTIITSFYKREFRVLNR</sequence>
<keyword evidence="1" id="KW-0812">Transmembrane</keyword>
<dbReference type="RefSeq" id="WP_305202979.1">
    <property type="nucleotide sequence ID" value="NZ_JAUUIA010001618.1"/>
</dbReference>
<evidence type="ECO:0000256" key="1">
    <source>
        <dbReference type="SAM" id="Phobius"/>
    </source>
</evidence>
<proteinExistence type="predicted"/>
<keyword evidence="1" id="KW-0472">Membrane</keyword>
<evidence type="ECO:0000313" key="2">
    <source>
        <dbReference type="EMBL" id="MDP0972061.1"/>
    </source>
</evidence>
<accession>A0AAW8ALM5</accession>
<feature type="transmembrane region" description="Helical" evidence="1">
    <location>
        <begin position="12"/>
        <end position="34"/>
    </location>
</feature>
<comment type="caution">
    <text evidence="2">The sequence shown here is derived from an EMBL/GenBank/DDBJ whole genome shotgun (WGS) entry which is preliminary data.</text>
</comment>
<gene>
    <name evidence="2" type="ORF">Q6294_34590</name>
</gene>
<keyword evidence="1" id="KW-1133">Transmembrane helix</keyword>
<reference evidence="2" key="1">
    <citation type="submission" date="2023-07" db="EMBL/GenBank/DDBJ databases">
        <authorList>
            <person name="Peng Z."/>
        </authorList>
    </citation>
    <scope>NUCLEOTIDE SEQUENCE</scope>
    <source>
        <strain evidence="2">KP219</strain>
    </source>
</reference>
<feature type="transmembrane region" description="Helical" evidence="1">
    <location>
        <begin position="46"/>
        <end position="64"/>
    </location>
</feature>
<organism evidence="2 3">
    <name type="scientific">Klebsiella pneumoniae</name>
    <dbReference type="NCBI Taxonomy" id="573"/>
    <lineage>
        <taxon>Bacteria</taxon>
        <taxon>Pseudomonadati</taxon>
        <taxon>Pseudomonadota</taxon>
        <taxon>Gammaproteobacteria</taxon>
        <taxon>Enterobacterales</taxon>
        <taxon>Enterobacteriaceae</taxon>
        <taxon>Klebsiella/Raoultella group</taxon>
        <taxon>Klebsiella</taxon>
        <taxon>Klebsiella pneumoniae complex</taxon>
    </lineage>
</organism>
<evidence type="ECO:0000313" key="3">
    <source>
        <dbReference type="Proteomes" id="UP001244490"/>
    </source>
</evidence>
<protein>
    <submittedName>
        <fullName evidence="2">Uncharacterized protein</fullName>
    </submittedName>
</protein>